<comment type="similarity">
    <text evidence="1 4">Belongs to the aldehyde dehydrogenase family.</text>
</comment>
<dbReference type="PANTHER" id="PTHR43353">
    <property type="entry name" value="SUCCINATE-SEMIALDEHYDE DEHYDROGENASE, MITOCHONDRIAL"/>
    <property type="match status" value="1"/>
</dbReference>
<dbReference type="Pfam" id="PF00171">
    <property type="entry name" value="Aldedh"/>
    <property type="match status" value="1"/>
</dbReference>
<dbReference type="Proteomes" id="UP000515663">
    <property type="component" value="Chromosome"/>
</dbReference>
<name>A0A7D7RBZ1_9ACTN</name>
<dbReference type="AlphaFoldDB" id="A0A7D7RBZ1"/>
<dbReference type="InterPro" id="IPR016162">
    <property type="entry name" value="Ald_DH_N"/>
</dbReference>
<dbReference type="RefSeq" id="WP_219850682.1">
    <property type="nucleotide sequence ID" value="NZ_CP059491.1"/>
</dbReference>
<gene>
    <name evidence="6" type="ORF">H1R19_04645</name>
</gene>
<dbReference type="InterPro" id="IPR016161">
    <property type="entry name" value="Ald_DH/histidinol_DH"/>
</dbReference>
<proteinExistence type="inferred from homology"/>
<dbReference type="InterPro" id="IPR050740">
    <property type="entry name" value="Aldehyde_DH_Superfamily"/>
</dbReference>
<dbReference type="FunFam" id="3.40.605.10:FF:000007">
    <property type="entry name" value="NAD/NADP-dependent betaine aldehyde dehydrogenase"/>
    <property type="match status" value="1"/>
</dbReference>
<dbReference type="GO" id="GO:0004777">
    <property type="term" value="F:succinate-semialdehyde dehydrogenase (NAD+) activity"/>
    <property type="evidence" value="ECO:0007669"/>
    <property type="project" value="TreeGrafter"/>
</dbReference>
<evidence type="ECO:0000256" key="3">
    <source>
        <dbReference type="PROSITE-ProRule" id="PRU10007"/>
    </source>
</evidence>
<dbReference type="FunFam" id="3.40.605.10:FF:000026">
    <property type="entry name" value="Aldehyde dehydrogenase, putative"/>
    <property type="match status" value="1"/>
</dbReference>
<evidence type="ECO:0000313" key="6">
    <source>
        <dbReference type="EMBL" id="QMT02450.1"/>
    </source>
</evidence>
<dbReference type="PANTHER" id="PTHR43353:SF5">
    <property type="entry name" value="SUCCINATE-SEMIALDEHYDE DEHYDROGENASE, MITOCHONDRIAL"/>
    <property type="match status" value="1"/>
</dbReference>
<dbReference type="SUPFAM" id="SSF53720">
    <property type="entry name" value="ALDH-like"/>
    <property type="match status" value="1"/>
</dbReference>
<dbReference type="InterPro" id="IPR016163">
    <property type="entry name" value="Ald_DH_C"/>
</dbReference>
<feature type="active site" evidence="3">
    <location>
        <position position="275"/>
    </location>
</feature>
<dbReference type="KEGG" id="gji:H1R19_04645"/>
<evidence type="ECO:0000256" key="2">
    <source>
        <dbReference type="ARBA" id="ARBA00023002"/>
    </source>
</evidence>
<dbReference type="Gene3D" id="3.40.309.10">
    <property type="entry name" value="Aldehyde Dehydrogenase, Chain A, domain 2"/>
    <property type="match status" value="1"/>
</dbReference>
<dbReference type="Gene3D" id="3.40.605.10">
    <property type="entry name" value="Aldehyde Dehydrogenase, Chain A, domain 1"/>
    <property type="match status" value="1"/>
</dbReference>
<evidence type="ECO:0000313" key="7">
    <source>
        <dbReference type="Proteomes" id="UP000515663"/>
    </source>
</evidence>
<dbReference type="GO" id="GO:0009450">
    <property type="term" value="P:gamma-aminobutyric acid catabolic process"/>
    <property type="evidence" value="ECO:0007669"/>
    <property type="project" value="TreeGrafter"/>
</dbReference>
<keyword evidence="2 4" id="KW-0560">Oxidoreductase</keyword>
<evidence type="ECO:0000256" key="1">
    <source>
        <dbReference type="ARBA" id="ARBA00009986"/>
    </source>
</evidence>
<sequence>MSDRPVPGRAAVPAQTAVLDPQAVLTGVPTGLWINGRSTPAADGATFEVYDAATEESLVSVADAGVDDARAALDHAVAASADWAATAPRERGEILRRTFDLLTDRADEIAMLMTLELGRALPDSCAETKYGTEFLRWFAEEAVRIDGRFSRAPAGNGRILVAHQPVGPCLAITPWNFPLAMGTRKIGPALAAGNVMIVKPARETPLTMLALAEAFAEAGLPPGVLSVLPTSSSGEVSSALITDDRIRKISFTGSTPVGRNLLGQAAERIQRTSMELGGNAPFLVFDDADVDAAVEGAFAAKMRNGGEACTAANRFLVQSGVVEEFTGKLVEKMAAVRMGPGYEQDVTLGPLVNADQRDKVAAAVEQAVSDGARVRLGGERPEGRGFFYPATVLDNVDPYAAVTREEIFGPVAVISTFDDEADGIAAANSTEYGLASYFYSRDLERCMRVADRLDSGMVGVNRGVISDAAAPFGGIKQSGIGREGGSEGIDEYLSVKYIALT</sequence>
<dbReference type="CDD" id="cd07103">
    <property type="entry name" value="ALDH_F5_SSADH_GabD"/>
    <property type="match status" value="1"/>
</dbReference>
<dbReference type="InterPro" id="IPR015590">
    <property type="entry name" value="Aldehyde_DH_dom"/>
</dbReference>
<reference evidence="7" key="1">
    <citation type="submission" date="2020-07" db="EMBL/GenBank/DDBJ databases">
        <title>novel species isolated from the respiratory tract of Marmot.</title>
        <authorList>
            <person name="Zhang G."/>
        </authorList>
    </citation>
    <scope>NUCLEOTIDE SEQUENCE [LARGE SCALE GENOMIC DNA]</scope>
    <source>
        <strain evidence="7">686</strain>
    </source>
</reference>
<dbReference type="EMBL" id="CP059491">
    <property type="protein sequence ID" value="QMT02450.1"/>
    <property type="molecule type" value="Genomic_DNA"/>
</dbReference>
<evidence type="ECO:0000256" key="4">
    <source>
        <dbReference type="RuleBase" id="RU003345"/>
    </source>
</evidence>
<dbReference type="FunFam" id="3.40.309.10:FF:000004">
    <property type="entry name" value="Succinate-semialdehyde dehydrogenase I"/>
    <property type="match status" value="1"/>
</dbReference>
<organism evidence="6 7">
    <name type="scientific">Gordonia jinghuaiqii</name>
    <dbReference type="NCBI Taxonomy" id="2758710"/>
    <lineage>
        <taxon>Bacteria</taxon>
        <taxon>Bacillati</taxon>
        <taxon>Actinomycetota</taxon>
        <taxon>Actinomycetes</taxon>
        <taxon>Mycobacteriales</taxon>
        <taxon>Gordoniaceae</taxon>
        <taxon>Gordonia</taxon>
    </lineage>
</organism>
<protein>
    <submittedName>
        <fullName evidence="6">NAD-dependent succinate-semialdehyde dehydrogenase</fullName>
    </submittedName>
</protein>
<feature type="domain" description="Aldehyde dehydrogenase" evidence="5">
    <location>
        <begin position="43"/>
        <end position="498"/>
    </location>
</feature>
<evidence type="ECO:0000259" key="5">
    <source>
        <dbReference type="Pfam" id="PF00171"/>
    </source>
</evidence>
<dbReference type="InterPro" id="IPR029510">
    <property type="entry name" value="Ald_DH_CS_GLU"/>
</dbReference>
<dbReference type="PROSITE" id="PS00687">
    <property type="entry name" value="ALDEHYDE_DEHYDR_GLU"/>
    <property type="match status" value="1"/>
</dbReference>
<keyword evidence="7" id="KW-1185">Reference proteome</keyword>
<accession>A0A7D7RBZ1</accession>